<evidence type="ECO:0000259" key="2">
    <source>
        <dbReference type="Pfam" id="PF05225"/>
    </source>
</evidence>
<evidence type="ECO:0000256" key="1">
    <source>
        <dbReference type="ARBA" id="ARBA00004123"/>
    </source>
</evidence>
<feature type="domain" description="HTH psq-type" evidence="2">
    <location>
        <begin position="94"/>
        <end position="132"/>
    </location>
</feature>
<keyword evidence="4" id="KW-1185">Reference proteome</keyword>
<organism evidence="3 4">
    <name type="scientific">Ignelater luminosus</name>
    <name type="common">Cucubano</name>
    <name type="synonym">Pyrophorus luminosus</name>
    <dbReference type="NCBI Taxonomy" id="2038154"/>
    <lineage>
        <taxon>Eukaryota</taxon>
        <taxon>Metazoa</taxon>
        <taxon>Ecdysozoa</taxon>
        <taxon>Arthropoda</taxon>
        <taxon>Hexapoda</taxon>
        <taxon>Insecta</taxon>
        <taxon>Pterygota</taxon>
        <taxon>Neoptera</taxon>
        <taxon>Endopterygota</taxon>
        <taxon>Coleoptera</taxon>
        <taxon>Polyphaga</taxon>
        <taxon>Elateriformia</taxon>
        <taxon>Elateroidea</taxon>
        <taxon>Elateridae</taxon>
        <taxon>Agrypninae</taxon>
        <taxon>Pyrophorini</taxon>
        <taxon>Ignelater</taxon>
    </lineage>
</organism>
<dbReference type="GO" id="GO:0005634">
    <property type="term" value="C:nucleus"/>
    <property type="evidence" value="ECO:0007669"/>
    <property type="project" value="UniProtKB-SubCell"/>
</dbReference>
<comment type="subcellular location">
    <subcellularLocation>
        <location evidence="1">Nucleus</location>
    </subcellularLocation>
</comment>
<evidence type="ECO:0000313" key="4">
    <source>
        <dbReference type="Proteomes" id="UP000801492"/>
    </source>
</evidence>
<dbReference type="InterPro" id="IPR009057">
    <property type="entry name" value="Homeodomain-like_sf"/>
</dbReference>
<proteinExistence type="predicted"/>
<dbReference type="EMBL" id="VTPC01090179">
    <property type="protein sequence ID" value="KAF2884378.1"/>
    <property type="molecule type" value="Genomic_DNA"/>
</dbReference>
<dbReference type="Proteomes" id="UP000801492">
    <property type="component" value="Unassembled WGS sequence"/>
</dbReference>
<dbReference type="AlphaFoldDB" id="A0A8K0CBT0"/>
<dbReference type="SUPFAM" id="SSF46689">
    <property type="entry name" value="Homeodomain-like"/>
    <property type="match status" value="1"/>
</dbReference>
<protein>
    <recommendedName>
        <fullName evidence="2">HTH psq-type domain-containing protein</fullName>
    </recommendedName>
</protein>
<dbReference type="Pfam" id="PF05225">
    <property type="entry name" value="HTH_psq"/>
    <property type="match status" value="1"/>
</dbReference>
<evidence type="ECO:0000313" key="3">
    <source>
        <dbReference type="EMBL" id="KAF2884378.1"/>
    </source>
</evidence>
<name>A0A8K0CBT0_IGNLU</name>
<dbReference type="InterPro" id="IPR007889">
    <property type="entry name" value="HTH_Psq"/>
</dbReference>
<dbReference type="GO" id="GO:0003677">
    <property type="term" value="F:DNA binding"/>
    <property type="evidence" value="ECO:0007669"/>
    <property type="project" value="InterPro"/>
</dbReference>
<accession>A0A8K0CBT0</accession>
<gene>
    <name evidence="3" type="ORF">ILUMI_21794</name>
</gene>
<comment type="caution">
    <text evidence="3">The sequence shown here is derived from an EMBL/GenBank/DDBJ whole genome shotgun (WGS) entry which is preliminary data.</text>
</comment>
<sequence length="201" mass="23431">MLWILYNEYVLSLVRDSSEPTFNEYHDAPWLTPPPLCQQITPQSAHDDCRQDKLITYAPPLRRTTCYRRLQLLAPFYLIVKDKRKSEKQKWSTENMKRAVKAIMKGKMGYLETWITFDVPSSTLEKYFKKEREKEDSNLHNTTITELSQIQSVESDPVTIEENCHAQDFDIHALGLEANDGNDMQLPLVEVTNKMVQSFKA</sequence>
<dbReference type="Gene3D" id="1.10.10.60">
    <property type="entry name" value="Homeodomain-like"/>
    <property type="match status" value="1"/>
</dbReference>
<reference evidence="3" key="1">
    <citation type="submission" date="2019-08" db="EMBL/GenBank/DDBJ databases">
        <title>The genome of the North American firefly Photinus pyralis.</title>
        <authorList>
            <consortium name="Photinus pyralis genome working group"/>
            <person name="Fallon T.R."/>
            <person name="Sander Lower S.E."/>
            <person name="Weng J.-K."/>
        </authorList>
    </citation>
    <scope>NUCLEOTIDE SEQUENCE</scope>
    <source>
        <strain evidence="3">TRF0915ILg1</strain>
        <tissue evidence="3">Whole body</tissue>
    </source>
</reference>